<dbReference type="NCBIfam" id="TIGR00126">
    <property type="entry name" value="deoC"/>
    <property type="match status" value="1"/>
</dbReference>
<dbReference type="PANTHER" id="PTHR10889:SF3">
    <property type="entry name" value="DEOXYRIBOSE-PHOSPHATE ALDOLASE"/>
    <property type="match status" value="1"/>
</dbReference>
<dbReference type="SMART" id="SM01133">
    <property type="entry name" value="DeoC"/>
    <property type="match status" value="1"/>
</dbReference>
<evidence type="ECO:0000256" key="5">
    <source>
        <dbReference type="ARBA" id="ARBA00023270"/>
    </source>
</evidence>
<evidence type="ECO:0000256" key="4">
    <source>
        <dbReference type="ARBA" id="ARBA00023239"/>
    </source>
</evidence>
<sequence>MLNNHAPNARNPIHPYDEGLVQSLSIEEGEVANAVAALGEQVSSPARLLKALAVIDLTTLSGDDTPERVKALCAKARQPLKPEVQAKLGAEGVTTAAVCVYHAFIGTALEALKGALPLAVVSAGFPHGLSPLKARILEVEESVAAGATEIDIVIDRSKALTGDWKGVYDEVRAFRQACGEAHMKAIIATGDLGSLGNVAKASVVCMMAGADFIKTSTGKEAVNATPNVALVMAQMIALWLKKTGYKVGFKPAGGISKAKDALVYQAIMQDVLGEEWLEPHLFRIGASSLLGDIVTQLENA</sequence>
<organism evidence="8 9">
    <name type="scientific">Rhizomicrobium palustre</name>
    <dbReference type="NCBI Taxonomy" id="189966"/>
    <lineage>
        <taxon>Bacteria</taxon>
        <taxon>Pseudomonadati</taxon>
        <taxon>Pseudomonadota</taxon>
        <taxon>Alphaproteobacteria</taxon>
        <taxon>Micropepsales</taxon>
        <taxon>Micropepsaceae</taxon>
        <taxon>Rhizomicrobium</taxon>
    </lineage>
</organism>
<accession>A0A846N173</accession>
<comment type="pathway">
    <text evidence="1">Carbohydrate degradation; 2-deoxy-D-ribose 1-phosphate degradation; D-glyceraldehyde 3-phosphate and acetaldehyde from 2-deoxy-alpha-D-ribose 1-phosphate: step 2/2.</text>
</comment>
<proteinExistence type="inferred from homology"/>
<dbReference type="InterPro" id="IPR002915">
    <property type="entry name" value="DeoC/FbaB/LacD_aldolase"/>
</dbReference>
<dbReference type="AlphaFoldDB" id="A0A846N173"/>
<dbReference type="PANTHER" id="PTHR10889">
    <property type="entry name" value="DEOXYRIBOSE-PHOSPHATE ALDOLASE"/>
    <property type="match status" value="1"/>
</dbReference>
<dbReference type="EMBL" id="JAASRM010000001">
    <property type="protein sequence ID" value="NIK89678.1"/>
    <property type="molecule type" value="Genomic_DNA"/>
</dbReference>
<dbReference type="InterPro" id="IPR011343">
    <property type="entry name" value="DeoC"/>
</dbReference>
<dbReference type="Proteomes" id="UP000570514">
    <property type="component" value="Unassembled WGS sequence"/>
</dbReference>
<dbReference type="Gene3D" id="3.20.20.70">
    <property type="entry name" value="Aldolase class I"/>
    <property type="match status" value="1"/>
</dbReference>
<dbReference type="EC" id="4.1.2.4" evidence="3 7"/>
<keyword evidence="4 8" id="KW-0456">Lyase</keyword>
<evidence type="ECO:0000256" key="2">
    <source>
        <dbReference type="ARBA" id="ARBA00009473"/>
    </source>
</evidence>
<dbReference type="GO" id="GO:0009264">
    <property type="term" value="P:deoxyribonucleotide catabolic process"/>
    <property type="evidence" value="ECO:0007669"/>
    <property type="project" value="UniProtKB-UniRule"/>
</dbReference>
<dbReference type="CDD" id="cd00959">
    <property type="entry name" value="DeoC"/>
    <property type="match status" value="1"/>
</dbReference>
<dbReference type="PIRSF" id="PIRSF001357">
    <property type="entry name" value="DeoC"/>
    <property type="match status" value="1"/>
</dbReference>
<evidence type="ECO:0000313" key="8">
    <source>
        <dbReference type="EMBL" id="NIK89678.1"/>
    </source>
</evidence>
<evidence type="ECO:0000256" key="1">
    <source>
        <dbReference type="ARBA" id="ARBA00004816"/>
    </source>
</evidence>
<evidence type="ECO:0000313" key="9">
    <source>
        <dbReference type="Proteomes" id="UP000570514"/>
    </source>
</evidence>
<keyword evidence="9" id="KW-1185">Reference proteome</keyword>
<comment type="caution">
    <text evidence="8">The sequence shown here is derived from an EMBL/GenBank/DDBJ whole genome shotgun (WGS) entry which is preliminary data.</text>
</comment>
<dbReference type="Pfam" id="PF01791">
    <property type="entry name" value="DeoC"/>
    <property type="match status" value="1"/>
</dbReference>
<evidence type="ECO:0000256" key="6">
    <source>
        <dbReference type="ARBA" id="ARBA00048791"/>
    </source>
</evidence>
<evidence type="ECO:0000256" key="3">
    <source>
        <dbReference type="ARBA" id="ARBA00012515"/>
    </source>
</evidence>
<name>A0A846N173_9PROT</name>
<dbReference type="RefSeq" id="WP_167083748.1">
    <property type="nucleotide sequence ID" value="NZ_BAAADC010000001.1"/>
</dbReference>
<dbReference type="GO" id="GO:0005737">
    <property type="term" value="C:cytoplasm"/>
    <property type="evidence" value="ECO:0007669"/>
    <property type="project" value="InterPro"/>
</dbReference>
<gene>
    <name evidence="8" type="ORF">FHS83_002996</name>
</gene>
<comment type="similarity">
    <text evidence="2">Belongs to the DeoC/FbaB aldolase family. DeoC type 2 subfamily.</text>
</comment>
<dbReference type="SUPFAM" id="SSF51569">
    <property type="entry name" value="Aldolase"/>
    <property type="match status" value="1"/>
</dbReference>
<dbReference type="InterPro" id="IPR013785">
    <property type="entry name" value="Aldolase_TIM"/>
</dbReference>
<reference evidence="8 9" key="1">
    <citation type="submission" date="2020-03" db="EMBL/GenBank/DDBJ databases">
        <title>Genomic Encyclopedia of Type Strains, Phase IV (KMG-IV): sequencing the most valuable type-strain genomes for metagenomic binning, comparative biology and taxonomic classification.</title>
        <authorList>
            <person name="Goeker M."/>
        </authorList>
    </citation>
    <scope>NUCLEOTIDE SEQUENCE [LARGE SCALE GENOMIC DNA]</scope>
    <source>
        <strain evidence="8 9">DSM 19867</strain>
    </source>
</reference>
<keyword evidence="5" id="KW-0704">Schiff base</keyword>
<evidence type="ECO:0000256" key="7">
    <source>
        <dbReference type="NCBIfam" id="TIGR00126"/>
    </source>
</evidence>
<comment type="catalytic activity">
    <reaction evidence="6">
        <text>2-deoxy-D-ribose 5-phosphate = D-glyceraldehyde 3-phosphate + acetaldehyde</text>
        <dbReference type="Rhea" id="RHEA:12821"/>
        <dbReference type="ChEBI" id="CHEBI:15343"/>
        <dbReference type="ChEBI" id="CHEBI:59776"/>
        <dbReference type="ChEBI" id="CHEBI:62877"/>
        <dbReference type="EC" id="4.1.2.4"/>
    </reaction>
</comment>
<dbReference type="GO" id="GO:0016052">
    <property type="term" value="P:carbohydrate catabolic process"/>
    <property type="evidence" value="ECO:0007669"/>
    <property type="project" value="TreeGrafter"/>
</dbReference>
<protein>
    <recommendedName>
        <fullName evidence="3 7">Deoxyribose-phosphate aldolase</fullName>
        <ecNumber evidence="3 7">4.1.2.4</ecNumber>
    </recommendedName>
</protein>
<dbReference type="GO" id="GO:0004139">
    <property type="term" value="F:deoxyribose-phosphate aldolase activity"/>
    <property type="evidence" value="ECO:0007669"/>
    <property type="project" value="UniProtKB-UniRule"/>
</dbReference>